<proteinExistence type="predicted"/>
<dbReference type="Gene3D" id="2.60.120.330">
    <property type="entry name" value="B-lactam Antibiotic, Isopenicillin N Synthase, Chain"/>
    <property type="match status" value="1"/>
</dbReference>
<dbReference type="InterPro" id="IPR027443">
    <property type="entry name" value="IPNS-like_sf"/>
</dbReference>
<dbReference type="EMBL" id="LR877145">
    <property type="protein sequence ID" value="CAD2213425.1"/>
    <property type="molecule type" value="Genomic_DNA"/>
</dbReference>
<evidence type="ECO:0000313" key="2">
    <source>
        <dbReference type="EMBL" id="CAD2213425.1"/>
    </source>
</evidence>
<dbReference type="Pfam" id="PF03171">
    <property type="entry name" value="2OG-FeII_Oxy"/>
    <property type="match status" value="1"/>
</dbReference>
<keyword evidence="3" id="KW-1185">Reference proteome</keyword>
<organism evidence="2 3">
    <name type="scientific">Angomonas deanei</name>
    <dbReference type="NCBI Taxonomy" id="59799"/>
    <lineage>
        <taxon>Eukaryota</taxon>
        <taxon>Discoba</taxon>
        <taxon>Euglenozoa</taxon>
        <taxon>Kinetoplastea</taxon>
        <taxon>Metakinetoplastina</taxon>
        <taxon>Trypanosomatida</taxon>
        <taxon>Trypanosomatidae</taxon>
        <taxon>Strigomonadinae</taxon>
        <taxon>Angomonas</taxon>
    </lineage>
</organism>
<dbReference type="VEuPathDB" id="TriTrypDB:ADEAN_000086600"/>
<dbReference type="SUPFAM" id="SSF51197">
    <property type="entry name" value="Clavaminate synthase-like"/>
    <property type="match status" value="1"/>
</dbReference>
<dbReference type="PANTHER" id="PTHR47990">
    <property type="entry name" value="2-OXOGLUTARATE (2OG) AND FE(II)-DEPENDENT OXYGENASE SUPERFAMILY PROTEIN-RELATED"/>
    <property type="match status" value="1"/>
</dbReference>
<sequence>MDAPPVKDSYVVNIGDMMAMWSNDRYKSTSHRVLNPGVDRISMPFFCIPNPNVMIEALENCYDSATNPRKYPNITAVEWLQKRYRETYTY</sequence>
<reference evidence="2 3" key="1">
    <citation type="submission" date="2020-08" db="EMBL/GenBank/DDBJ databases">
        <authorList>
            <person name="Newling K."/>
            <person name="Davey J."/>
            <person name="Forrester S."/>
        </authorList>
    </citation>
    <scope>NUCLEOTIDE SEQUENCE [LARGE SCALE GENOMIC DNA]</scope>
    <source>
        <strain evidence="3">Crithidia deanei Carvalho (ATCC PRA-265)</strain>
    </source>
</reference>
<dbReference type="Proteomes" id="UP000515908">
    <property type="component" value="Chromosome 01"/>
</dbReference>
<feature type="domain" description="Isopenicillin N synthase-like Fe(2+) 2OG dioxygenase" evidence="1">
    <location>
        <begin position="2"/>
        <end position="49"/>
    </location>
</feature>
<dbReference type="AlphaFoldDB" id="A0A7G2C1L2"/>
<accession>A0A7G2C1L2</accession>
<gene>
    <name evidence="2" type="ORF">ADEAN_000086600</name>
</gene>
<name>A0A7G2C1L2_9TRYP</name>
<dbReference type="InterPro" id="IPR050231">
    <property type="entry name" value="Iron_ascorbate_oxido_reductase"/>
</dbReference>
<dbReference type="InterPro" id="IPR044861">
    <property type="entry name" value="IPNS-like_FE2OG_OXY"/>
</dbReference>
<protein>
    <submittedName>
        <fullName evidence="2">2OG-Fe(II) oxygenase superfamily, putative</fullName>
    </submittedName>
</protein>
<evidence type="ECO:0000313" key="3">
    <source>
        <dbReference type="Proteomes" id="UP000515908"/>
    </source>
</evidence>
<evidence type="ECO:0000259" key="1">
    <source>
        <dbReference type="Pfam" id="PF03171"/>
    </source>
</evidence>